<organism evidence="7 8">
    <name type="scientific">Streptomyces mobaraensis</name>
    <name type="common">Streptoverticillium mobaraense</name>
    <dbReference type="NCBI Taxonomy" id="35621"/>
    <lineage>
        <taxon>Bacteria</taxon>
        <taxon>Bacillati</taxon>
        <taxon>Actinomycetota</taxon>
        <taxon>Actinomycetes</taxon>
        <taxon>Kitasatosporales</taxon>
        <taxon>Streptomycetaceae</taxon>
        <taxon>Streptomyces</taxon>
    </lineage>
</organism>
<evidence type="ECO:0000256" key="3">
    <source>
        <dbReference type="ARBA" id="ARBA00022801"/>
    </source>
</evidence>
<evidence type="ECO:0000256" key="5">
    <source>
        <dbReference type="SAM" id="MobiDB-lite"/>
    </source>
</evidence>
<dbReference type="AlphaFoldDB" id="A0A5N5WC89"/>
<keyword evidence="2" id="KW-0645">Protease</keyword>
<dbReference type="Pfam" id="PF00877">
    <property type="entry name" value="NLPC_P60"/>
    <property type="match status" value="1"/>
</dbReference>
<feature type="region of interest" description="Disordered" evidence="5">
    <location>
        <begin position="1"/>
        <end position="116"/>
    </location>
</feature>
<evidence type="ECO:0000256" key="1">
    <source>
        <dbReference type="ARBA" id="ARBA00007074"/>
    </source>
</evidence>
<feature type="compositionally biased region" description="Low complexity" evidence="5">
    <location>
        <begin position="75"/>
        <end position="89"/>
    </location>
</feature>
<feature type="domain" description="NlpC/P60" evidence="6">
    <location>
        <begin position="128"/>
        <end position="250"/>
    </location>
</feature>
<dbReference type="InterPro" id="IPR000064">
    <property type="entry name" value="NLP_P60_dom"/>
</dbReference>
<accession>A0A5N5WC89</accession>
<protein>
    <submittedName>
        <fullName evidence="7">NlpC/P60 family protein</fullName>
    </submittedName>
</protein>
<reference evidence="7 8" key="1">
    <citation type="journal article" date="2019" name="Microb. Cell Fact.">
        <title>Exploring novel herbicidin analogues by transcriptional regulator overexpression and MS/MS molecular networking.</title>
        <authorList>
            <person name="Shi Y."/>
            <person name="Gu R."/>
            <person name="Li Y."/>
            <person name="Wang X."/>
            <person name="Ren W."/>
            <person name="Li X."/>
            <person name="Wang L."/>
            <person name="Xie Y."/>
            <person name="Hong B."/>
        </authorList>
    </citation>
    <scope>NUCLEOTIDE SEQUENCE [LARGE SCALE GENOMIC DNA]</scope>
    <source>
        <strain evidence="7 8">US-43</strain>
    </source>
</reference>
<keyword evidence="3" id="KW-0378">Hydrolase</keyword>
<evidence type="ECO:0000256" key="2">
    <source>
        <dbReference type="ARBA" id="ARBA00022670"/>
    </source>
</evidence>
<proteinExistence type="inferred from homology"/>
<dbReference type="PROSITE" id="PS51935">
    <property type="entry name" value="NLPC_P60"/>
    <property type="match status" value="1"/>
</dbReference>
<sequence length="250" mass="24617">MGAAVIAGSGTAAAVPGDPPDPVAAPAAAPAAPEAAGGPATDVDAGADEDGVAEEASGAGGEGETGALPVEPETPETGEGALPEADGTGADSGGSGDTAVPAEPAALPSPGTEAPAAGSAAVGAAAAAKGLEAAVAYALAHIGDVYALGGTGPHRWDCSGLVQVAYRRAGARLPRIAADQYRATARIPRTSLRRGDLVFWSRNGRASGVHHVAIYLGGNRYLEAARPGTKVRISTFARYKPNLYGRVRLP</sequence>
<dbReference type="RefSeq" id="WP_152262539.1">
    <property type="nucleotide sequence ID" value="NZ_VOKX01000009.1"/>
</dbReference>
<dbReference type="PANTHER" id="PTHR47359:SF3">
    <property type="entry name" value="NLP_P60 DOMAIN-CONTAINING PROTEIN-RELATED"/>
    <property type="match status" value="1"/>
</dbReference>
<comment type="caution">
    <text evidence="7">The sequence shown here is derived from an EMBL/GenBank/DDBJ whole genome shotgun (WGS) entry which is preliminary data.</text>
</comment>
<dbReference type="GO" id="GO:0008234">
    <property type="term" value="F:cysteine-type peptidase activity"/>
    <property type="evidence" value="ECO:0007669"/>
    <property type="project" value="UniProtKB-KW"/>
</dbReference>
<dbReference type="InterPro" id="IPR051794">
    <property type="entry name" value="PG_Endopeptidase_C40"/>
</dbReference>
<feature type="compositionally biased region" description="Low complexity" evidence="5">
    <location>
        <begin position="24"/>
        <end position="44"/>
    </location>
</feature>
<dbReference type="Gene3D" id="3.90.1720.10">
    <property type="entry name" value="endopeptidase domain like (from Nostoc punctiforme)"/>
    <property type="match status" value="1"/>
</dbReference>
<dbReference type="OrthoDB" id="5177647at2"/>
<dbReference type="InterPro" id="IPR038765">
    <property type="entry name" value="Papain-like_cys_pep_sf"/>
</dbReference>
<dbReference type="SUPFAM" id="SSF54001">
    <property type="entry name" value="Cysteine proteinases"/>
    <property type="match status" value="1"/>
</dbReference>
<feature type="compositionally biased region" description="Low complexity" evidence="5">
    <location>
        <begin position="1"/>
        <end position="16"/>
    </location>
</feature>
<dbReference type="EMBL" id="VOKX01000009">
    <property type="protein sequence ID" value="KAB7849931.1"/>
    <property type="molecule type" value="Genomic_DNA"/>
</dbReference>
<gene>
    <name evidence="7" type="ORF">FRZ00_04650</name>
</gene>
<comment type="similarity">
    <text evidence="1">Belongs to the peptidase C40 family.</text>
</comment>
<dbReference type="Proteomes" id="UP000327000">
    <property type="component" value="Unassembled WGS sequence"/>
</dbReference>
<evidence type="ECO:0000256" key="4">
    <source>
        <dbReference type="ARBA" id="ARBA00022807"/>
    </source>
</evidence>
<keyword evidence="4" id="KW-0788">Thiol protease</keyword>
<keyword evidence="8" id="KW-1185">Reference proteome</keyword>
<evidence type="ECO:0000313" key="8">
    <source>
        <dbReference type="Proteomes" id="UP000327000"/>
    </source>
</evidence>
<name>A0A5N5WC89_STRMB</name>
<dbReference type="PANTHER" id="PTHR47359">
    <property type="entry name" value="PEPTIDOGLYCAN DL-ENDOPEPTIDASE CWLO"/>
    <property type="match status" value="1"/>
</dbReference>
<dbReference type="GO" id="GO:0006508">
    <property type="term" value="P:proteolysis"/>
    <property type="evidence" value="ECO:0007669"/>
    <property type="project" value="UniProtKB-KW"/>
</dbReference>
<evidence type="ECO:0000259" key="6">
    <source>
        <dbReference type="PROSITE" id="PS51935"/>
    </source>
</evidence>
<evidence type="ECO:0000313" key="7">
    <source>
        <dbReference type="EMBL" id="KAB7849931.1"/>
    </source>
</evidence>